<dbReference type="AlphaFoldDB" id="A0A1L8STX5"/>
<evidence type="ECO:0000256" key="1">
    <source>
        <dbReference type="SAM" id="MobiDB-lite"/>
    </source>
</evidence>
<accession>A0A1L8STX5</accession>
<feature type="signal peptide" evidence="2">
    <location>
        <begin position="1"/>
        <end position="18"/>
    </location>
</feature>
<sequence length="226" mass="24220">MKKALFGMVLLFSITAFTGCTSNESKAAHSSTEATSQVAQVRSTKESSSKSTSTQATSVSTSQTTSSTVSSQTEESTSVSEEVSTAGTWNATKSGELQGFISTWEQAMGQSYKEYAPGNNVNFYGLQLPDGVIGGSEMPLSVNNQPVTAEWSLDGTSSAEYSVVAVYSDAENSGRMNNHVYFFAFHNQQPVVLVSMQNQGMEDHAFHLQETGNQELKNGFAAIVNE</sequence>
<feature type="chain" id="PRO_5039221443" description="DUF4767 domain-containing protein" evidence="2">
    <location>
        <begin position="19"/>
        <end position="226"/>
    </location>
</feature>
<dbReference type="InterPro" id="IPR031927">
    <property type="entry name" value="DUF4767"/>
</dbReference>
<feature type="region of interest" description="Disordered" evidence="1">
    <location>
        <begin position="26"/>
        <end position="87"/>
    </location>
</feature>
<dbReference type="EMBL" id="JXKM01000006">
    <property type="protein sequence ID" value="OJG35426.1"/>
    <property type="molecule type" value="Genomic_DNA"/>
</dbReference>
<evidence type="ECO:0000313" key="4">
    <source>
        <dbReference type="EMBL" id="OJG35426.1"/>
    </source>
</evidence>
<feature type="domain" description="DUF4767" evidence="3">
    <location>
        <begin position="88"/>
        <end position="224"/>
    </location>
</feature>
<proteinExistence type="predicted"/>
<keyword evidence="5" id="KW-1185">Reference proteome</keyword>
<dbReference type="Proteomes" id="UP000183700">
    <property type="component" value="Unassembled WGS sequence"/>
</dbReference>
<protein>
    <recommendedName>
        <fullName evidence="3">DUF4767 domain-containing protein</fullName>
    </recommendedName>
</protein>
<evidence type="ECO:0000313" key="5">
    <source>
        <dbReference type="Proteomes" id="UP000183700"/>
    </source>
</evidence>
<evidence type="ECO:0000256" key="2">
    <source>
        <dbReference type="SAM" id="SignalP"/>
    </source>
</evidence>
<feature type="compositionally biased region" description="Polar residues" evidence="1">
    <location>
        <begin position="26"/>
        <end position="42"/>
    </location>
</feature>
<dbReference type="PROSITE" id="PS51257">
    <property type="entry name" value="PROKAR_LIPOPROTEIN"/>
    <property type="match status" value="1"/>
</dbReference>
<dbReference type="RefSeq" id="WP_071862402.1">
    <property type="nucleotide sequence ID" value="NZ_JBHLVS010000013.1"/>
</dbReference>
<dbReference type="Pfam" id="PF15983">
    <property type="entry name" value="DUF4767"/>
    <property type="match status" value="1"/>
</dbReference>
<name>A0A1L8STX5_9ENTE</name>
<organism evidence="4 5">
    <name type="scientific">Enterococcus devriesei</name>
    <dbReference type="NCBI Taxonomy" id="319970"/>
    <lineage>
        <taxon>Bacteria</taxon>
        <taxon>Bacillati</taxon>
        <taxon>Bacillota</taxon>
        <taxon>Bacilli</taxon>
        <taxon>Lactobacillales</taxon>
        <taxon>Enterococcaceae</taxon>
        <taxon>Enterococcus</taxon>
    </lineage>
</organism>
<gene>
    <name evidence="4" type="ORF">RV00_GL002611</name>
</gene>
<evidence type="ECO:0000259" key="3">
    <source>
        <dbReference type="Pfam" id="PF15983"/>
    </source>
</evidence>
<reference evidence="4 5" key="1">
    <citation type="submission" date="2014-12" db="EMBL/GenBank/DDBJ databases">
        <title>Draft genome sequences of 29 type strains of Enterococci.</title>
        <authorList>
            <person name="Zhong Z."/>
            <person name="Sun Z."/>
            <person name="Liu W."/>
            <person name="Zhang W."/>
            <person name="Zhang H."/>
        </authorList>
    </citation>
    <scope>NUCLEOTIDE SEQUENCE [LARGE SCALE GENOMIC DNA]</scope>
    <source>
        <strain evidence="4 5">DSM 22802</strain>
    </source>
</reference>
<feature type="compositionally biased region" description="Low complexity" evidence="1">
    <location>
        <begin position="49"/>
        <end position="86"/>
    </location>
</feature>
<comment type="caution">
    <text evidence="4">The sequence shown here is derived from an EMBL/GenBank/DDBJ whole genome shotgun (WGS) entry which is preliminary data.</text>
</comment>
<keyword evidence="2" id="KW-0732">Signal</keyword>
<dbReference type="OrthoDB" id="2149782at2"/>